<organism evidence="1 2">
    <name type="scientific">Thelephora ganbajun</name>
    <name type="common">Ganba fungus</name>
    <dbReference type="NCBI Taxonomy" id="370292"/>
    <lineage>
        <taxon>Eukaryota</taxon>
        <taxon>Fungi</taxon>
        <taxon>Dikarya</taxon>
        <taxon>Basidiomycota</taxon>
        <taxon>Agaricomycotina</taxon>
        <taxon>Agaricomycetes</taxon>
        <taxon>Thelephorales</taxon>
        <taxon>Thelephoraceae</taxon>
        <taxon>Thelephora</taxon>
    </lineage>
</organism>
<reference evidence="1" key="2">
    <citation type="journal article" date="2020" name="Nat. Commun.">
        <title>Large-scale genome sequencing of mycorrhizal fungi provides insights into the early evolution of symbiotic traits.</title>
        <authorList>
            <person name="Miyauchi S."/>
            <person name="Kiss E."/>
            <person name="Kuo A."/>
            <person name="Drula E."/>
            <person name="Kohler A."/>
            <person name="Sanchez-Garcia M."/>
            <person name="Morin E."/>
            <person name="Andreopoulos B."/>
            <person name="Barry K.W."/>
            <person name="Bonito G."/>
            <person name="Buee M."/>
            <person name="Carver A."/>
            <person name="Chen C."/>
            <person name="Cichocki N."/>
            <person name="Clum A."/>
            <person name="Culley D."/>
            <person name="Crous P.W."/>
            <person name="Fauchery L."/>
            <person name="Girlanda M."/>
            <person name="Hayes R.D."/>
            <person name="Keri Z."/>
            <person name="LaButti K."/>
            <person name="Lipzen A."/>
            <person name="Lombard V."/>
            <person name="Magnuson J."/>
            <person name="Maillard F."/>
            <person name="Murat C."/>
            <person name="Nolan M."/>
            <person name="Ohm R.A."/>
            <person name="Pangilinan J."/>
            <person name="Pereira M.F."/>
            <person name="Perotto S."/>
            <person name="Peter M."/>
            <person name="Pfister S."/>
            <person name="Riley R."/>
            <person name="Sitrit Y."/>
            <person name="Stielow J.B."/>
            <person name="Szollosi G."/>
            <person name="Zifcakova L."/>
            <person name="Stursova M."/>
            <person name="Spatafora J.W."/>
            <person name="Tedersoo L."/>
            <person name="Vaario L.M."/>
            <person name="Yamada A."/>
            <person name="Yan M."/>
            <person name="Wang P."/>
            <person name="Xu J."/>
            <person name="Bruns T."/>
            <person name="Baldrian P."/>
            <person name="Vilgalys R."/>
            <person name="Dunand C."/>
            <person name="Henrissat B."/>
            <person name="Grigoriev I.V."/>
            <person name="Hibbett D."/>
            <person name="Nagy L.G."/>
            <person name="Martin F.M."/>
        </authorList>
    </citation>
    <scope>NUCLEOTIDE SEQUENCE</scope>
    <source>
        <strain evidence="1">P2</strain>
    </source>
</reference>
<dbReference type="Proteomes" id="UP000886501">
    <property type="component" value="Unassembled WGS sequence"/>
</dbReference>
<evidence type="ECO:0000313" key="1">
    <source>
        <dbReference type="EMBL" id="KAF9648560.1"/>
    </source>
</evidence>
<keyword evidence="2" id="KW-1185">Reference proteome</keyword>
<reference evidence="1" key="1">
    <citation type="submission" date="2019-10" db="EMBL/GenBank/DDBJ databases">
        <authorList>
            <consortium name="DOE Joint Genome Institute"/>
            <person name="Kuo A."/>
            <person name="Miyauchi S."/>
            <person name="Kiss E."/>
            <person name="Drula E."/>
            <person name="Kohler A."/>
            <person name="Sanchez-Garcia M."/>
            <person name="Andreopoulos B."/>
            <person name="Barry K.W."/>
            <person name="Bonito G."/>
            <person name="Buee M."/>
            <person name="Carver A."/>
            <person name="Chen C."/>
            <person name="Cichocki N."/>
            <person name="Clum A."/>
            <person name="Culley D."/>
            <person name="Crous P.W."/>
            <person name="Fauchery L."/>
            <person name="Girlanda M."/>
            <person name="Hayes R."/>
            <person name="Keri Z."/>
            <person name="Labutti K."/>
            <person name="Lipzen A."/>
            <person name="Lombard V."/>
            <person name="Magnuson J."/>
            <person name="Maillard F."/>
            <person name="Morin E."/>
            <person name="Murat C."/>
            <person name="Nolan M."/>
            <person name="Ohm R."/>
            <person name="Pangilinan J."/>
            <person name="Pereira M."/>
            <person name="Perotto S."/>
            <person name="Peter M."/>
            <person name="Riley R."/>
            <person name="Sitrit Y."/>
            <person name="Stielow B."/>
            <person name="Szollosi G."/>
            <person name="Zifcakova L."/>
            <person name="Stursova M."/>
            <person name="Spatafora J.W."/>
            <person name="Tedersoo L."/>
            <person name="Vaario L.-M."/>
            <person name="Yamada A."/>
            <person name="Yan M."/>
            <person name="Wang P."/>
            <person name="Xu J."/>
            <person name="Bruns T."/>
            <person name="Baldrian P."/>
            <person name="Vilgalys R."/>
            <person name="Henrissat B."/>
            <person name="Grigoriev I.V."/>
            <person name="Hibbett D."/>
            <person name="Nagy L.G."/>
            <person name="Martin F.M."/>
        </authorList>
    </citation>
    <scope>NUCLEOTIDE SEQUENCE</scope>
    <source>
        <strain evidence="1">P2</strain>
    </source>
</reference>
<name>A0ACB6ZFH8_THEGA</name>
<evidence type="ECO:0000313" key="2">
    <source>
        <dbReference type="Proteomes" id="UP000886501"/>
    </source>
</evidence>
<proteinExistence type="predicted"/>
<dbReference type="EMBL" id="MU118011">
    <property type="protein sequence ID" value="KAF9648560.1"/>
    <property type="molecule type" value="Genomic_DNA"/>
</dbReference>
<protein>
    <submittedName>
        <fullName evidence="1">Uncharacterized protein</fullName>
    </submittedName>
</protein>
<sequence length="257" mass="29642">MSVNQRGKIVGQVVHPGVAASDRKQNWPPTAHPQQAQDIIEISSDEDEALQPPSKRILIKRGHPPPTHEPDYKARLSQKDHEIEKLEKREKELERVVAMQKEEIETKKSQVIPKIDEVEEELTCEICAMRMWSPYRLTECGHVFCLGCTLDWFDNIHVRFLNSHPEYTPLPPYFKMVLRRPLEFPQDFYRVSMYMDQYSGPQYTCPSCRVAVTRRPVEDFKVKALVSWLGSVQGIEPPEPRIPPGTGDTVFDGYSLL</sequence>
<comment type="caution">
    <text evidence="1">The sequence shown here is derived from an EMBL/GenBank/DDBJ whole genome shotgun (WGS) entry which is preliminary data.</text>
</comment>
<gene>
    <name evidence="1" type="ORF">BDM02DRAFT_2212460</name>
</gene>
<accession>A0ACB6ZFH8</accession>